<feature type="domain" description="Carbamoyltransferase Kae1-like" evidence="1">
    <location>
        <begin position="338"/>
        <end position="459"/>
    </location>
</feature>
<sequence length="470" mass="53038">MAIIQRIEYKIEHKYFAGFLQQAIDESGVKGSVEQENGVIRLTLDESDPKALERFSAYTQKYLPHSIFLGEITTERAEAEAAQSPFRSPAYPIAPCPLCLEEITDPASERYLDDTVCCTHYANEECYEDQDATCFSPHYNGNDTVLLCDAKKVRELFLVTDEEIKALFSIEKPTLKVTINDPELREITGKKFVRLKAPYNVKSVLAALNAKESGINTLFFNERPNEPFVVLVQEHLHMVRDNRISAPLKSLHPDPALNRFLNVAEEAEASQAIGAYLSRSRGISFPVLTDQGAKKVIDFPAFDLREVIDTMMNDDTRRRLLENFTKTFPHEAHALSEAMEGDLFDAICVVMGLEERSFEALSDLSLEFHGNGGLKIDMNFEEEGFDYAAMLGSIMSFRIAGVEPHYLAYSIFEAFGDMTVSVLGQLKREFKIDTFLLMGDLFENSVLFSRILSKFQISKPYFSSRIALDG</sequence>
<dbReference type="STRING" id="749222.Nitsa_0078"/>
<reference evidence="2 3" key="1">
    <citation type="journal article" date="2011" name="Stand. Genomic Sci.">
        <title>Complete genome sequence of Nitratifractor salsuginis type strain (E9I37-1).</title>
        <authorList>
            <person name="Anderson I."/>
            <person name="Sikorski J."/>
            <person name="Zeytun A."/>
            <person name="Nolan M."/>
            <person name="Lapidus A."/>
            <person name="Lucas S."/>
            <person name="Hammon N."/>
            <person name="Deshpande S."/>
            <person name="Cheng J.F."/>
            <person name="Tapia R."/>
            <person name="Han C."/>
            <person name="Goodwin L."/>
            <person name="Pitluck S."/>
            <person name="Liolios K."/>
            <person name="Pagani I."/>
            <person name="Ivanova N."/>
            <person name="Huntemann M."/>
            <person name="Mavromatis K."/>
            <person name="Ovchinikova G."/>
            <person name="Pati A."/>
            <person name="Chen A."/>
            <person name="Palaniappan K."/>
            <person name="Land M."/>
            <person name="Hauser L."/>
            <person name="Brambilla E.M."/>
            <person name="Ngatchou-Djao O.D."/>
            <person name="Rohde M."/>
            <person name="Tindall B.J."/>
            <person name="Goker M."/>
            <person name="Detter J.C."/>
            <person name="Woyke T."/>
            <person name="Bristow J."/>
            <person name="Eisen J.A."/>
            <person name="Markowitz V."/>
            <person name="Hugenholtz P."/>
            <person name="Klenk H.P."/>
            <person name="Kyrpides N.C."/>
        </authorList>
    </citation>
    <scope>NUCLEOTIDE SEQUENCE [LARGE SCALE GENOMIC DNA]</scope>
    <source>
        <strain evidence="3">DSM 16511 / JCM 12458 / E9I37-1</strain>
    </source>
</reference>
<protein>
    <recommendedName>
        <fullName evidence="1">Carbamoyltransferase Kae1-like domain-containing protein</fullName>
    </recommendedName>
</protein>
<organism evidence="2 3">
    <name type="scientific">Nitratifractor salsuginis (strain DSM 16511 / JCM 12458 / E9I37-1)</name>
    <dbReference type="NCBI Taxonomy" id="749222"/>
    <lineage>
        <taxon>Bacteria</taxon>
        <taxon>Pseudomonadati</taxon>
        <taxon>Campylobacterota</taxon>
        <taxon>Epsilonproteobacteria</taxon>
        <taxon>Campylobacterales</taxon>
        <taxon>Sulfurovaceae</taxon>
        <taxon>Nitratifractor</taxon>
    </lineage>
</organism>
<accession>E6WYA3</accession>
<evidence type="ECO:0000259" key="1">
    <source>
        <dbReference type="Pfam" id="PF22521"/>
    </source>
</evidence>
<evidence type="ECO:0000313" key="2">
    <source>
        <dbReference type="EMBL" id="ADV45351.1"/>
    </source>
</evidence>
<dbReference type="Gene3D" id="3.30.420.40">
    <property type="match status" value="1"/>
</dbReference>
<dbReference type="HOGENOM" id="CLU_581173_0_0_7"/>
<dbReference type="AlphaFoldDB" id="E6WYA3"/>
<reference evidence="3" key="2">
    <citation type="submission" date="2011-01" db="EMBL/GenBank/DDBJ databases">
        <title>The complete genome of Nitratifractor salsuginis DSM 16511.</title>
        <authorList>
            <consortium name="US DOE Joint Genome Institute (JGI-PGF)"/>
            <person name="Lucas S."/>
            <person name="Copeland A."/>
            <person name="Lapidus A."/>
            <person name="Bruce D."/>
            <person name="Goodwin L."/>
            <person name="Pitluck S."/>
            <person name="Kyrpides N."/>
            <person name="Mavromatis K."/>
            <person name="Ivanova N."/>
            <person name="Mikhailova N."/>
            <person name="Zeytun A."/>
            <person name="Detter J.C."/>
            <person name="Tapia R."/>
            <person name="Han C."/>
            <person name="Land M."/>
            <person name="Hauser L."/>
            <person name="Markowitz V."/>
            <person name="Cheng J.-F."/>
            <person name="Hugenholtz P."/>
            <person name="Woyke T."/>
            <person name="Wu D."/>
            <person name="Tindall B."/>
            <person name="Schuetze A."/>
            <person name="Brambilla E."/>
            <person name="Klenk H.-P."/>
            <person name="Eisen J.A."/>
        </authorList>
    </citation>
    <scope>NUCLEOTIDE SEQUENCE [LARGE SCALE GENOMIC DNA]</scope>
    <source>
        <strain evidence="3">DSM 16511 / JCM 12458 / E9I37-1</strain>
    </source>
</reference>
<dbReference type="EMBL" id="CP002452">
    <property type="protein sequence ID" value="ADV45351.1"/>
    <property type="molecule type" value="Genomic_DNA"/>
</dbReference>
<proteinExistence type="predicted"/>
<dbReference type="RefSeq" id="WP_013553048.1">
    <property type="nucleotide sequence ID" value="NC_014935.1"/>
</dbReference>
<dbReference type="eggNOG" id="COG0068">
    <property type="taxonomic scope" value="Bacteria"/>
</dbReference>
<dbReference type="Pfam" id="PF22521">
    <property type="entry name" value="HypF_C_2"/>
    <property type="match status" value="1"/>
</dbReference>
<dbReference type="OrthoDB" id="5318537at2"/>
<name>E6WYA3_NITSE</name>
<evidence type="ECO:0000313" key="3">
    <source>
        <dbReference type="Proteomes" id="UP000008633"/>
    </source>
</evidence>
<gene>
    <name evidence="2" type="ordered locus">Nitsa_0078</name>
</gene>
<dbReference type="KEGG" id="nsa:Nitsa_0078"/>
<dbReference type="Proteomes" id="UP000008633">
    <property type="component" value="Chromosome"/>
</dbReference>
<keyword evidence="3" id="KW-1185">Reference proteome</keyword>
<dbReference type="InterPro" id="IPR055128">
    <property type="entry name" value="HypF_C_2"/>
</dbReference>